<feature type="transmembrane region" description="Helical" evidence="5">
    <location>
        <begin position="305"/>
        <end position="329"/>
    </location>
</feature>
<dbReference type="PROSITE" id="PS50850">
    <property type="entry name" value="MFS"/>
    <property type="match status" value="1"/>
</dbReference>
<gene>
    <name evidence="7" type="ORF">ELQ90_00530</name>
</gene>
<dbReference type="Pfam" id="PF07690">
    <property type="entry name" value="MFS_1"/>
    <property type="match status" value="1"/>
</dbReference>
<dbReference type="PRINTS" id="PR01036">
    <property type="entry name" value="TCRTETB"/>
</dbReference>
<evidence type="ECO:0000313" key="8">
    <source>
        <dbReference type="Proteomes" id="UP000288547"/>
    </source>
</evidence>
<feature type="transmembrane region" description="Helical" evidence="5">
    <location>
        <begin position="45"/>
        <end position="63"/>
    </location>
</feature>
<feature type="transmembrane region" description="Helical" evidence="5">
    <location>
        <begin position="378"/>
        <end position="404"/>
    </location>
</feature>
<dbReference type="AlphaFoldDB" id="A0A444PZA3"/>
<dbReference type="PANTHER" id="PTHR23501:SF154">
    <property type="entry name" value="MULTIDRUG-EFFLUX TRANSPORTER RV1634-RELATED"/>
    <property type="match status" value="1"/>
</dbReference>
<protein>
    <submittedName>
        <fullName evidence="7">MFS transporter</fullName>
    </submittedName>
</protein>
<feature type="transmembrane region" description="Helical" evidence="5">
    <location>
        <begin position="12"/>
        <end position="36"/>
    </location>
</feature>
<dbReference type="EMBL" id="RZNB01000001">
    <property type="protein sequence ID" value="RWZ53230.1"/>
    <property type="molecule type" value="Genomic_DNA"/>
</dbReference>
<feature type="transmembrane region" description="Helical" evidence="5">
    <location>
        <begin position="130"/>
        <end position="152"/>
    </location>
</feature>
<reference evidence="7 8" key="1">
    <citation type="submission" date="2018-12" db="EMBL/GenBank/DDBJ databases">
        <authorList>
            <person name="Li F."/>
        </authorList>
    </citation>
    <scope>NUCLEOTIDE SEQUENCE [LARGE SCALE GENOMIC DNA]</scope>
    <source>
        <strain evidence="7 8">11W25H-1</strain>
    </source>
</reference>
<evidence type="ECO:0000256" key="3">
    <source>
        <dbReference type="ARBA" id="ARBA00022989"/>
    </source>
</evidence>
<evidence type="ECO:0000256" key="1">
    <source>
        <dbReference type="ARBA" id="ARBA00004651"/>
    </source>
</evidence>
<evidence type="ECO:0000256" key="5">
    <source>
        <dbReference type="SAM" id="Phobius"/>
    </source>
</evidence>
<feature type="transmembrane region" description="Helical" evidence="5">
    <location>
        <begin position="102"/>
        <end position="124"/>
    </location>
</feature>
<dbReference type="OrthoDB" id="9778875at2"/>
<evidence type="ECO:0000313" key="7">
    <source>
        <dbReference type="EMBL" id="RWZ53230.1"/>
    </source>
</evidence>
<dbReference type="InterPro" id="IPR036259">
    <property type="entry name" value="MFS_trans_sf"/>
</dbReference>
<keyword evidence="8" id="KW-1185">Reference proteome</keyword>
<evidence type="ECO:0000256" key="2">
    <source>
        <dbReference type="ARBA" id="ARBA00022692"/>
    </source>
</evidence>
<dbReference type="SUPFAM" id="SSF103473">
    <property type="entry name" value="MFS general substrate transporter"/>
    <property type="match status" value="1"/>
</dbReference>
<sequence>MPVVSDELDGAALYSLAFAAPVASSVVGMVGAGIWADRRGPSRPLIAAVLVFTVGLIIAGFAQGMPMLVAGRFVQGFGSGAMTVAIYVLVAKLYPPPLHPKIFAAYAAAWVVPSMVGPLVAGIVADTVGWRWVFLGVVALVAVALVLVAPALRSLAPAGDESSERDDVITSTPPGDVRRLGDSTRLALGAAVAVAVVSLSLSSELPGAVRWVAGAVALVVIALLVHRLLPRGTFTARRGLPAAVLLRGLIAAAFFAAEVYLPLLLHDRYGLPPWLSGVTLTAGAIAWASGSAIQGRAGDGTPHRVFMRAGGVFLFVGTVVQVATAAFSLHPIVAVVGWFLAGGGMGLMFPRITTIVLASSERGEEGRNTSALSLSEAVGASVSLALSGLVFTLVTSLSAVGSVVSAGAVAGEWVIDSGQPVAPFVATLGYTAVVALLALAVSFVVGIPTRGAEGSPRDR</sequence>
<evidence type="ECO:0000259" key="6">
    <source>
        <dbReference type="PROSITE" id="PS50850"/>
    </source>
</evidence>
<comment type="caution">
    <text evidence="7">The sequence shown here is derived from an EMBL/GenBank/DDBJ whole genome shotgun (WGS) entry which is preliminary data.</text>
</comment>
<keyword evidence="2 5" id="KW-0812">Transmembrane</keyword>
<dbReference type="GO" id="GO:0005886">
    <property type="term" value="C:plasma membrane"/>
    <property type="evidence" value="ECO:0007669"/>
    <property type="project" value="UniProtKB-SubCell"/>
</dbReference>
<feature type="transmembrane region" description="Helical" evidence="5">
    <location>
        <begin position="69"/>
        <end position="90"/>
    </location>
</feature>
<feature type="transmembrane region" description="Helical" evidence="5">
    <location>
        <begin position="335"/>
        <end position="358"/>
    </location>
</feature>
<dbReference type="InterPro" id="IPR020846">
    <property type="entry name" value="MFS_dom"/>
</dbReference>
<keyword evidence="3 5" id="KW-1133">Transmembrane helix</keyword>
<feature type="transmembrane region" description="Helical" evidence="5">
    <location>
        <begin position="424"/>
        <end position="447"/>
    </location>
</feature>
<dbReference type="GO" id="GO:0022857">
    <property type="term" value="F:transmembrane transporter activity"/>
    <property type="evidence" value="ECO:0007669"/>
    <property type="project" value="InterPro"/>
</dbReference>
<comment type="subcellular location">
    <subcellularLocation>
        <location evidence="1">Cell membrane</location>
        <topology evidence="1">Multi-pass membrane protein</topology>
    </subcellularLocation>
</comment>
<feature type="transmembrane region" description="Helical" evidence="5">
    <location>
        <begin position="208"/>
        <end position="229"/>
    </location>
</feature>
<name>A0A444PZA3_9MICO</name>
<dbReference type="Proteomes" id="UP000288547">
    <property type="component" value="Unassembled WGS sequence"/>
</dbReference>
<keyword evidence="4 5" id="KW-0472">Membrane</keyword>
<feature type="transmembrane region" description="Helical" evidence="5">
    <location>
        <begin position="273"/>
        <end position="293"/>
    </location>
</feature>
<dbReference type="PANTHER" id="PTHR23501">
    <property type="entry name" value="MAJOR FACILITATOR SUPERFAMILY"/>
    <property type="match status" value="1"/>
</dbReference>
<feature type="transmembrane region" description="Helical" evidence="5">
    <location>
        <begin position="241"/>
        <end position="261"/>
    </location>
</feature>
<organism evidence="7 8">
    <name type="scientific">Labedella phragmitis</name>
    <dbReference type="NCBI Taxonomy" id="2498849"/>
    <lineage>
        <taxon>Bacteria</taxon>
        <taxon>Bacillati</taxon>
        <taxon>Actinomycetota</taxon>
        <taxon>Actinomycetes</taxon>
        <taxon>Micrococcales</taxon>
        <taxon>Microbacteriaceae</taxon>
        <taxon>Labedella</taxon>
    </lineage>
</organism>
<accession>A0A444PZA3</accession>
<evidence type="ECO:0000256" key="4">
    <source>
        <dbReference type="ARBA" id="ARBA00023136"/>
    </source>
</evidence>
<dbReference type="Gene3D" id="1.20.1250.20">
    <property type="entry name" value="MFS general substrate transporter like domains"/>
    <property type="match status" value="2"/>
</dbReference>
<proteinExistence type="predicted"/>
<dbReference type="InterPro" id="IPR011701">
    <property type="entry name" value="MFS"/>
</dbReference>
<feature type="domain" description="Major facilitator superfamily (MFS) profile" evidence="6">
    <location>
        <begin position="1"/>
        <end position="450"/>
    </location>
</feature>